<dbReference type="EMBL" id="CP007030">
    <property type="protein sequence ID" value="AHF00881.1"/>
    <property type="molecule type" value="Genomic_DNA"/>
</dbReference>
<dbReference type="Gene3D" id="2.40.420.20">
    <property type="match status" value="1"/>
</dbReference>
<dbReference type="PANTHER" id="PTHR30469">
    <property type="entry name" value="MULTIDRUG RESISTANCE PROTEIN MDTA"/>
    <property type="match status" value="1"/>
</dbReference>
<dbReference type="Pfam" id="PF25917">
    <property type="entry name" value="BSH_RND"/>
    <property type="match status" value="1"/>
</dbReference>
<dbReference type="GO" id="GO:1990281">
    <property type="term" value="C:efflux pump complex"/>
    <property type="evidence" value="ECO:0007669"/>
    <property type="project" value="TreeGrafter"/>
</dbReference>
<protein>
    <submittedName>
        <fullName evidence="5">RND transporter</fullName>
    </submittedName>
</protein>
<evidence type="ECO:0000313" key="5">
    <source>
        <dbReference type="EMBL" id="AHF00881.1"/>
    </source>
</evidence>
<dbReference type="HOGENOM" id="CLU_018816_1_0_6"/>
<evidence type="ECO:0000256" key="2">
    <source>
        <dbReference type="SAM" id="Coils"/>
    </source>
</evidence>
<dbReference type="InterPro" id="IPR058625">
    <property type="entry name" value="MdtA-like_BSH"/>
</dbReference>
<feature type="signal peptide" evidence="3">
    <location>
        <begin position="1"/>
        <end position="22"/>
    </location>
</feature>
<gene>
    <name evidence="5" type="ORF">THIAE_03015</name>
</gene>
<dbReference type="eggNOG" id="COG0845">
    <property type="taxonomic scope" value="Bacteria"/>
</dbReference>
<evidence type="ECO:0000256" key="3">
    <source>
        <dbReference type="SAM" id="SignalP"/>
    </source>
</evidence>
<proteinExistence type="inferred from homology"/>
<sequence length="363" mass="40203">MATKTLTAGVMLLMFTLAGCSADEQVTDTSSSQQHTSLPVEVSDVMFVEHEQWQALGQLLPAQQILLSMEVGGRVNERPVTRGDQVNQGTTLIRLDAEDFVLKRNSLDASIKQLAADQRLAFSDRDRLKAMLKRELVSQQDVDQIETRIESLAAQLARLNQERALAERQINYTQLKAPISGRINQVMIEPGQQVQPGQILLELIQTDALIVLTHLPAHRMAALPKQAKLITPTGAIELRLFEQEPLADPVTGLFAVRYQPIADDTNAKQALAKLPLGERYSVTFEQPLPNRLQQIPGSALIDLGQGPHVWQVIDNKAQLTDVSLVRLHNGVALIQPTLAEDSKIVRHGVHRLQPDQAVRILND</sequence>
<dbReference type="Gene3D" id="2.40.50.100">
    <property type="match status" value="1"/>
</dbReference>
<reference evidence="5 6" key="1">
    <citation type="submission" date="2013-12" db="EMBL/GenBank/DDBJ databases">
        <authorList>
            <consortium name="DOE Joint Genome Institute"/>
            <person name="Kappler U."/>
            <person name="Huntemann M."/>
            <person name="Han J."/>
            <person name="Chen A."/>
            <person name="Kyrpides N."/>
            <person name="Mavromatis K."/>
            <person name="Markowitz V."/>
            <person name="Palaniappan K."/>
            <person name="Ivanova N."/>
            <person name="Schaumberg A."/>
            <person name="Pati A."/>
            <person name="Liolios K."/>
            <person name="Nordberg H.P."/>
            <person name="Cantor M.N."/>
            <person name="Hua S.X."/>
            <person name="Woyke T."/>
        </authorList>
    </citation>
    <scope>NUCLEOTIDE SEQUENCE [LARGE SCALE GENOMIC DNA]</scope>
    <source>
        <strain evidence="6">AL2</strain>
    </source>
</reference>
<dbReference type="InterPro" id="IPR006143">
    <property type="entry name" value="RND_pump_MFP"/>
</dbReference>
<dbReference type="PROSITE" id="PS51257">
    <property type="entry name" value="PROKAR_LIPOPROTEIN"/>
    <property type="match status" value="1"/>
</dbReference>
<dbReference type="STRING" id="717772.THIAE_03015"/>
<dbReference type="PANTHER" id="PTHR30469:SF15">
    <property type="entry name" value="HLYD FAMILY OF SECRETION PROTEINS"/>
    <property type="match status" value="1"/>
</dbReference>
<evidence type="ECO:0000313" key="6">
    <source>
        <dbReference type="Proteomes" id="UP000005380"/>
    </source>
</evidence>
<keyword evidence="2" id="KW-0175">Coiled coil</keyword>
<dbReference type="KEGG" id="tao:THIAE_03015"/>
<dbReference type="Gene3D" id="2.40.30.170">
    <property type="match status" value="1"/>
</dbReference>
<dbReference type="Proteomes" id="UP000005380">
    <property type="component" value="Chromosome"/>
</dbReference>
<evidence type="ECO:0000256" key="1">
    <source>
        <dbReference type="ARBA" id="ARBA00009477"/>
    </source>
</evidence>
<evidence type="ECO:0000259" key="4">
    <source>
        <dbReference type="Pfam" id="PF25917"/>
    </source>
</evidence>
<dbReference type="AlphaFoldDB" id="W0DVI5"/>
<dbReference type="InParanoid" id="W0DVI5"/>
<dbReference type="NCBIfam" id="TIGR01730">
    <property type="entry name" value="RND_mfp"/>
    <property type="match status" value="1"/>
</dbReference>
<name>W0DVI5_9GAMM</name>
<dbReference type="Gene3D" id="1.10.287.470">
    <property type="entry name" value="Helix hairpin bin"/>
    <property type="match status" value="1"/>
</dbReference>
<dbReference type="GO" id="GO:0015562">
    <property type="term" value="F:efflux transmembrane transporter activity"/>
    <property type="evidence" value="ECO:0007669"/>
    <property type="project" value="TreeGrafter"/>
</dbReference>
<feature type="domain" description="Multidrug resistance protein MdtA-like barrel-sandwich hybrid" evidence="4">
    <location>
        <begin position="70"/>
        <end position="199"/>
    </location>
</feature>
<keyword evidence="3" id="KW-0732">Signal</keyword>
<feature type="coiled-coil region" evidence="2">
    <location>
        <begin position="142"/>
        <end position="176"/>
    </location>
</feature>
<accession>W0DVI5</accession>
<dbReference type="RefSeq" id="WP_006459356.1">
    <property type="nucleotide sequence ID" value="NZ_CP007030.1"/>
</dbReference>
<feature type="chain" id="PRO_5004787280" evidence="3">
    <location>
        <begin position="23"/>
        <end position="363"/>
    </location>
</feature>
<dbReference type="OrthoDB" id="9806939at2"/>
<comment type="similarity">
    <text evidence="1">Belongs to the membrane fusion protein (MFP) (TC 8.A.1) family.</text>
</comment>
<dbReference type="SUPFAM" id="SSF111369">
    <property type="entry name" value="HlyD-like secretion proteins"/>
    <property type="match status" value="1"/>
</dbReference>
<keyword evidence="6" id="KW-1185">Reference proteome</keyword>
<organism evidence="5 6">
    <name type="scientific">Thiomicrospira aerophila AL3</name>
    <dbReference type="NCBI Taxonomy" id="717772"/>
    <lineage>
        <taxon>Bacteria</taxon>
        <taxon>Pseudomonadati</taxon>
        <taxon>Pseudomonadota</taxon>
        <taxon>Gammaproteobacteria</taxon>
        <taxon>Thiotrichales</taxon>
        <taxon>Piscirickettsiaceae</taxon>
        <taxon>Thiomicrospira</taxon>
    </lineage>
</organism>